<feature type="domain" description="Uroporphyrinogen decarboxylase (URO-D)" evidence="1">
    <location>
        <begin position="19"/>
        <end position="166"/>
    </location>
</feature>
<protein>
    <recommendedName>
        <fullName evidence="1">Uroporphyrinogen decarboxylase (URO-D) domain-containing protein</fullName>
    </recommendedName>
</protein>
<comment type="caution">
    <text evidence="2">The sequence shown here is derived from an EMBL/GenBank/DDBJ whole genome shotgun (WGS) entry which is preliminary data.</text>
</comment>
<evidence type="ECO:0000313" key="3">
    <source>
        <dbReference type="Proteomes" id="UP000228886"/>
    </source>
</evidence>
<dbReference type="AlphaFoldDB" id="A0A2M7E8F4"/>
<dbReference type="EMBL" id="PETL01000210">
    <property type="protein sequence ID" value="PIV64027.1"/>
    <property type="molecule type" value="Genomic_DNA"/>
</dbReference>
<sequence>AIENSYDALYDEIISYGKAKIINFGENIDGNIVSPAYFEKYCIPFYEKRAKQLQKAGIHTYIHIDGSFKPLLKYLKDLPFDGLEALTPFPQGDVTIEEMKEAIGEKILLDGIPAILFLPNYPMKELQECVEKLIKLFHPRLILGASDEVPPPADIERVRDISQYCQNWYKKEQK</sequence>
<reference evidence="3" key="1">
    <citation type="submission" date="2017-09" db="EMBL/GenBank/DDBJ databases">
        <title>Depth-based differentiation of microbial function through sediment-hosted aquifers and enrichment of novel symbionts in the deep terrestrial subsurface.</title>
        <authorList>
            <person name="Probst A.J."/>
            <person name="Ladd B."/>
            <person name="Jarett J.K."/>
            <person name="Geller-Mcgrath D.E."/>
            <person name="Sieber C.M.K."/>
            <person name="Emerson J.B."/>
            <person name="Anantharaman K."/>
            <person name="Thomas B.C."/>
            <person name="Malmstrom R."/>
            <person name="Stieglmeier M."/>
            <person name="Klingl A."/>
            <person name="Woyke T."/>
            <person name="Ryan C.M."/>
            <person name="Banfield J.F."/>
        </authorList>
    </citation>
    <scope>NUCLEOTIDE SEQUENCE [LARGE SCALE GENOMIC DNA]</scope>
</reference>
<dbReference type="InterPro" id="IPR000257">
    <property type="entry name" value="Uroporphyrinogen_deCOase"/>
</dbReference>
<dbReference type="Gene3D" id="3.20.20.210">
    <property type="match status" value="1"/>
</dbReference>
<proteinExistence type="predicted"/>
<evidence type="ECO:0000313" key="2">
    <source>
        <dbReference type="EMBL" id="PIV64027.1"/>
    </source>
</evidence>
<organism evidence="2 3">
    <name type="scientific">bacterium (Candidatus Ratteibacteria) CG01_land_8_20_14_3_00_40_19</name>
    <dbReference type="NCBI Taxonomy" id="2014290"/>
    <lineage>
        <taxon>Bacteria</taxon>
        <taxon>Candidatus Ratteibacteria</taxon>
    </lineage>
</organism>
<evidence type="ECO:0000259" key="1">
    <source>
        <dbReference type="Pfam" id="PF01208"/>
    </source>
</evidence>
<name>A0A2M7E8F4_9BACT</name>
<dbReference type="Pfam" id="PF01208">
    <property type="entry name" value="URO-D"/>
    <property type="match status" value="1"/>
</dbReference>
<dbReference type="GO" id="GO:0006779">
    <property type="term" value="P:porphyrin-containing compound biosynthetic process"/>
    <property type="evidence" value="ECO:0007669"/>
    <property type="project" value="InterPro"/>
</dbReference>
<dbReference type="GO" id="GO:0004853">
    <property type="term" value="F:uroporphyrinogen decarboxylase activity"/>
    <property type="evidence" value="ECO:0007669"/>
    <property type="project" value="InterPro"/>
</dbReference>
<dbReference type="InterPro" id="IPR038071">
    <property type="entry name" value="UROD/MetE-like_sf"/>
</dbReference>
<dbReference type="Proteomes" id="UP000228886">
    <property type="component" value="Unassembled WGS sequence"/>
</dbReference>
<feature type="non-terminal residue" evidence="2">
    <location>
        <position position="1"/>
    </location>
</feature>
<dbReference type="SUPFAM" id="SSF51726">
    <property type="entry name" value="UROD/MetE-like"/>
    <property type="match status" value="1"/>
</dbReference>
<gene>
    <name evidence="2" type="ORF">COS11_04285</name>
</gene>
<accession>A0A2M7E8F4</accession>